<evidence type="ECO:0000256" key="5">
    <source>
        <dbReference type="SAM" id="Phobius"/>
    </source>
</evidence>
<keyword evidence="2 5" id="KW-0812">Transmembrane</keyword>
<dbReference type="STRING" id="394503.Ccel_0929"/>
<dbReference type="OrthoDB" id="2082878at2"/>
<dbReference type="GO" id="GO:0016020">
    <property type="term" value="C:membrane"/>
    <property type="evidence" value="ECO:0007669"/>
    <property type="project" value="UniProtKB-SubCell"/>
</dbReference>
<evidence type="ECO:0000256" key="2">
    <source>
        <dbReference type="ARBA" id="ARBA00022692"/>
    </source>
</evidence>
<organism evidence="7 8">
    <name type="scientific">Ruminiclostridium cellulolyticum (strain ATCC 35319 / DSM 5812 / JCM 6584 / H10)</name>
    <name type="common">Clostridium cellulolyticum</name>
    <dbReference type="NCBI Taxonomy" id="394503"/>
    <lineage>
        <taxon>Bacteria</taxon>
        <taxon>Bacillati</taxon>
        <taxon>Bacillota</taxon>
        <taxon>Clostridia</taxon>
        <taxon>Eubacteriales</taxon>
        <taxon>Oscillospiraceae</taxon>
        <taxon>Ruminiclostridium</taxon>
    </lineage>
</organism>
<feature type="domain" description="Yip1" evidence="6">
    <location>
        <begin position="6"/>
        <end position="175"/>
    </location>
</feature>
<dbReference type="KEGG" id="cce:Ccel_0929"/>
<name>B8I8R2_RUMCH</name>
<feature type="transmembrane region" description="Helical" evidence="5">
    <location>
        <begin position="21"/>
        <end position="41"/>
    </location>
</feature>
<dbReference type="Proteomes" id="UP000001349">
    <property type="component" value="Chromosome"/>
</dbReference>
<feature type="transmembrane region" description="Helical" evidence="5">
    <location>
        <begin position="91"/>
        <end position="112"/>
    </location>
</feature>
<sequence>MNSFFEILNHPMEAFRNKNKAATWLLVVFTIIIDTVFIPLMDWFADAQHPTPSIYMILRTTLWGCVSYLAICVVFWAICKYLGSKTRLKTYIQTWGLTFFPTLLCSFAVAFSETFFTVFWNNSIWGILLSIVFIGILIWKTILYVIFLREVAGLKGNRIIGAFVVIGIMIIALALFNGYVGLKTPIL</sequence>
<dbReference type="AlphaFoldDB" id="B8I8R2"/>
<dbReference type="InterPro" id="IPR006977">
    <property type="entry name" value="Yip1_dom"/>
</dbReference>
<feature type="transmembrane region" description="Helical" evidence="5">
    <location>
        <begin position="61"/>
        <end position="79"/>
    </location>
</feature>
<dbReference type="Pfam" id="PF04893">
    <property type="entry name" value="Yip1"/>
    <property type="match status" value="1"/>
</dbReference>
<proteinExistence type="predicted"/>
<gene>
    <name evidence="7" type="ordered locus">Ccel_0929</name>
</gene>
<protein>
    <recommendedName>
        <fullName evidence="6">Yip1 domain-containing protein</fullName>
    </recommendedName>
</protein>
<reference evidence="7 8" key="1">
    <citation type="submission" date="2009-01" db="EMBL/GenBank/DDBJ databases">
        <title>Complete sequence of Clostridium cellulolyticum H10.</title>
        <authorList>
            <consortium name="US DOE Joint Genome Institute"/>
            <person name="Lucas S."/>
            <person name="Copeland A."/>
            <person name="Lapidus A."/>
            <person name="Glavina del Rio T."/>
            <person name="Dalin E."/>
            <person name="Tice H."/>
            <person name="Bruce D."/>
            <person name="Goodwin L."/>
            <person name="Pitluck S."/>
            <person name="Chertkov O."/>
            <person name="Saunders E."/>
            <person name="Brettin T."/>
            <person name="Detter J.C."/>
            <person name="Han C."/>
            <person name="Larimer F."/>
            <person name="Land M."/>
            <person name="Hauser L."/>
            <person name="Kyrpides N."/>
            <person name="Ivanova N."/>
            <person name="Zhou J."/>
            <person name="Richardson P."/>
        </authorList>
    </citation>
    <scope>NUCLEOTIDE SEQUENCE [LARGE SCALE GENOMIC DNA]</scope>
    <source>
        <strain evidence="8">ATCC 35319 / DSM 5812 / JCM 6584 / H10</strain>
    </source>
</reference>
<dbReference type="eggNOG" id="ENOG50316PW">
    <property type="taxonomic scope" value="Bacteria"/>
</dbReference>
<keyword evidence="8" id="KW-1185">Reference proteome</keyword>
<keyword evidence="3 5" id="KW-1133">Transmembrane helix</keyword>
<dbReference type="EMBL" id="CP001348">
    <property type="protein sequence ID" value="ACL75295.1"/>
    <property type="molecule type" value="Genomic_DNA"/>
</dbReference>
<evidence type="ECO:0000259" key="6">
    <source>
        <dbReference type="Pfam" id="PF04893"/>
    </source>
</evidence>
<dbReference type="HOGENOM" id="CLU_1452711_0_0_9"/>
<evidence type="ECO:0000256" key="4">
    <source>
        <dbReference type="ARBA" id="ARBA00023136"/>
    </source>
</evidence>
<evidence type="ECO:0000313" key="8">
    <source>
        <dbReference type="Proteomes" id="UP000001349"/>
    </source>
</evidence>
<accession>B8I8R2</accession>
<feature type="transmembrane region" description="Helical" evidence="5">
    <location>
        <begin position="159"/>
        <end position="180"/>
    </location>
</feature>
<feature type="transmembrane region" description="Helical" evidence="5">
    <location>
        <begin position="124"/>
        <end position="147"/>
    </location>
</feature>
<evidence type="ECO:0000256" key="3">
    <source>
        <dbReference type="ARBA" id="ARBA00022989"/>
    </source>
</evidence>
<keyword evidence="4 5" id="KW-0472">Membrane</keyword>
<evidence type="ECO:0000313" key="7">
    <source>
        <dbReference type="EMBL" id="ACL75295.1"/>
    </source>
</evidence>
<evidence type="ECO:0000256" key="1">
    <source>
        <dbReference type="ARBA" id="ARBA00004141"/>
    </source>
</evidence>
<dbReference type="RefSeq" id="WP_015924452.1">
    <property type="nucleotide sequence ID" value="NC_011898.1"/>
</dbReference>
<comment type="subcellular location">
    <subcellularLocation>
        <location evidence="1">Membrane</location>
        <topology evidence="1">Multi-pass membrane protein</topology>
    </subcellularLocation>
</comment>